<evidence type="ECO:0000313" key="5">
    <source>
        <dbReference type="Proteomes" id="UP001560019"/>
    </source>
</evidence>
<keyword evidence="5" id="KW-1185">Reference proteome</keyword>
<dbReference type="CDD" id="cd02440">
    <property type="entry name" value="AdoMet_MTases"/>
    <property type="match status" value="1"/>
</dbReference>
<dbReference type="Pfam" id="PF01135">
    <property type="entry name" value="PCMT"/>
    <property type="match status" value="1"/>
</dbReference>
<dbReference type="SUPFAM" id="SSF53335">
    <property type="entry name" value="S-adenosyl-L-methionine-dependent methyltransferases"/>
    <property type="match status" value="1"/>
</dbReference>
<dbReference type="Proteomes" id="UP001560019">
    <property type="component" value="Unassembled WGS sequence"/>
</dbReference>
<comment type="similarity">
    <text evidence="1">Belongs to the methyltransferase superfamily. L-isoaspartyl/D-aspartyl protein methyltransferase family.</text>
</comment>
<evidence type="ECO:0000313" key="4">
    <source>
        <dbReference type="EMBL" id="MEX5727105.1"/>
    </source>
</evidence>
<dbReference type="EMBL" id="JBEHHI010000001">
    <property type="protein sequence ID" value="MEX5727105.1"/>
    <property type="molecule type" value="Genomic_DNA"/>
</dbReference>
<organism evidence="4 5">
    <name type="scientific">Rhodovulum iodosum</name>
    <dbReference type="NCBI Taxonomy" id="68291"/>
    <lineage>
        <taxon>Bacteria</taxon>
        <taxon>Pseudomonadati</taxon>
        <taxon>Pseudomonadota</taxon>
        <taxon>Alphaproteobacteria</taxon>
        <taxon>Rhodobacterales</taxon>
        <taxon>Paracoccaceae</taxon>
        <taxon>Rhodovulum</taxon>
    </lineage>
</organism>
<dbReference type="Gene3D" id="3.40.50.150">
    <property type="entry name" value="Vaccinia Virus protein VP39"/>
    <property type="match status" value="1"/>
</dbReference>
<evidence type="ECO:0000256" key="3">
    <source>
        <dbReference type="ARBA" id="ARBA00030757"/>
    </source>
</evidence>
<proteinExistence type="inferred from homology"/>
<name>A0ABV3XQP4_9RHOB</name>
<protein>
    <recommendedName>
        <fullName evidence="2">Protein-L-isoaspartate O-methyltransferase</fullName>
    </recommendedName>
    <alternativeName>
        <fullName evidence="3">Protein L-isoaspartyl methyltransferase</fullName>
    </alternativeName>
</protein>
<evidence type="ECO:0000256" key="2">
    <source>
        <dbReference type="ARBA" id="ARBA00013346"/>
    </source>
</evidence>
<dbReference type="PANTHER" id="PTHR11579:SF18">
    <property type="entry name" value="PROTEIN-L-ISOASPARTATE O-METHYLTRANSFERASE"/>
    <property type="match status" value="1"/>
</dbReference>
<sequence>MTDFTARRIAMVDTQVRPSDVTRLPIIQAMLEVPREVYVPDSQREAAYVGENLALGGGRVILDPRTLSKMLEEVAIQPDELVLDIGSALGYSAAVIARLAQTAVAVEEDSDMAREAEGLLSEQGVDNAAVVTGPLAEGAERYAPYDVIVVEGGIERFPPALEAQLRPGGRAVAVFMEGQLGVCRLGYKGAGGMSWRFIFNASAPVLPGFARVPAFEF</sequence>
<dbReference type="PANTHER" id="PTHR11579">
    <property type="entry name" value="PROTEIN-L-ISOASPARTATE O-METHYLTRANSFERASE"/>
    <property type="match status" value="1"/>
</dbReference>
<reference evidence="4 5" key="1">
    <citation type="submission" date="2024-06" db="EMBL/GenBank/DDBJ databases">
        <title>Genome of Rhodovulum iodosum, a marine photoferrotroph.</title>
        <authorList>
            <person name="Bianchini G."/>
            <person name="Nikeleit V."/>
            <person name="Kappler A."/>
            <person name="Bryce C."/>
            <person name="Sanchez-Baracaldo P."/>
        </authorList>
    </citation>
    <scope>NUCLEOTIDE SEQUENCE [LARGE SCALE GENOMIC DNA]</scope>
    <source>
        <strain evidence="4 5">UT/N1</strain>
    </source>
</reference>
<gene>
    <name evidence="4" type="ORF">Ga0609869_000458</name>
</gene>
<evidence type="ECO:0000256" key="1">
    <source>
        <dbReference type="ARBA" id="ARBA00005369"/>
    </source>
</evidence>
<dbReference type="InterPro" id="IPR029063">
    <property type="entry name" value="SAM-dependent_MTases_sf"/>
</dbReference>
<dbReference type="RefSeq" id="WP_125408168.1">
    <property type="nucleotide sequence ID" value="NZ_JBEHHI010000001.1"/>
</dbReference>
<dbReference type="InterPro" id="IPR000682">
    <property type="entry name" value="PCMT"/>
</dbReference>
<comment type="caution">
    <text evidence="4">The sequence shown here is derived from an EMBL/GenBank/DDBJ whole genome shotgun (WGS) entry which is preliminary data.</text>
</comment>
<accession>A0ABV3XQP4</accession>